<dbReference type="Proteomes" id="UP000070339">
    <property type="component" value="Unassembled WGS sequence"/>
</dbReference>
<comment type="caution">
    <text evidence="1">The sequence shown here is derived from an EMBL/GenBank/DDBJ whole genome shotgun (WGS) entry which is preliminary data.</text>
</comment>
<proteinExistence type="predicted"/>
<keyword evidence="2" id="KW-1185">Reference proteome</keyword>
<accession>A0ABR5V8F1</accession>
<name>A0ABR5V8F1_9CORY</name>
<protein>
    <submittedName>
        <fullName evidence="1">Uncharacterized protein</fullName>
    </submittedName>
</protein>
<sequence>MTEFLITHNRKTGESLIEHFEEPTQAIKNRLRREAEINDPDTEIAHISAPSQ</sequence>
<evidence type="ECO:0000313" key="1">
    <source>
        <dbReference type="EMBL" id="KXU17692.1"/>
    </source>
</evidence>
<dbReference type="EMBL" id="LTEB01000030">
    <property type="protein sequence ID" value="KXU17692.1"/>
    <property type="molecule type" value="Genomic_DNA"/>
</dbReference>
<organism evidence="1 2">
    <name type="scientific">Corynebacterium simulans</name>
    <dbReference type="NCBI Taxonomy" id="146827"/>
    <lineage>
        <taxon>Bacteria</taxon>
        <taxon>Bacillati</taxon>
        <taxon>Actinomycetota</taxon>
        <taxon>Actinomycetes</taxon>
        <taxon>Mycobacteriales</taxon>
        <taxon>Corynebacteriaceae</taxon>
        <taxon>Corynebacterium</taxon>
    </lineage>
</organism>
<gene>
    <name evidence="1" type="ORF">WM41_1729</name>
</gene>
<evidence type="ECO:0000313" key="2">
    <source>
        <dbReference type="Proteomes" id="UP000070339"/>
    </source>
</evidence>
<reference evidence="1 2" key="1">
    <citation type="journal article" date="2016" name="Int. J. Syst. Evol. Microbiol.">
        <title>Resolving the Complexity of Human Skin Metagenomes Using Single-Molecule Sequencing.</title>
        <authorList>
            <consortium name="NISC Comparative Sequencing Program"/>
            <person name="Tsai Y.C."/>
            <person name="Conlan S."/>
            <person name="Deming C."/>
            <person name="Segre J.A."/>
            <person name="Kong H.H."/>
            <person name="Korlach J."/>
            <person name="Oh J."/>
        </authorList>
    </citation>
    <scope>NUCLEOTIDE SEQUENCE [LARGE SCALE GENOMIC DNA]</scope>
    <source>
        <strain evidence="1 2">1B08</strain>
    </source>
</reference>